<dbReference type="PANTHER" id="PTHR33365">
    <property type="entry name" value="YALI0B05434P"/>
    <property type="match status" value="1"/>
</dbReference>
<protein>
    <recommendedName>
        <fullName evidence="13">Cyclochlorotine biosynthesis protein O</fullName>
    </recommendedName>
</protein>
<feature type="transmembrane region" description="Helical" evidence="10">
    <location>
        <begin position="52"/>
        <end position="77"/>
    </location>
</feature>
<dbReference type="GO" id="GO:0016020">
    <property type="term" value="C:membrane"/>
    <property type="evidence" value="ECO:0007669"/>
    <property type="project" value="UniProtKB-SubCell"/>
</dbReference>
<comment type="caution">
    <text evidence="11">The sequence shown here is derived from an EMBL/GenBank/DDBJ whole genome shotgun (WGS) entry which is preliminary data.</text>
</comment>
<dbReference type="GO" id="GO:0043386">
    <property type="term" value="P:mycotoxin biosynthetic process"/>
    <property type="evidence" value="ECO:0007669"/>
    <property type="project" value="InterPro"/>
</dbReference>
<comment type="pathway">
    <text evidence="2">Mycotoxin biosynthesis.</text>
</comment>
<sequence>MFTLPGKKLEQDRARRWGDYHRISEPRSKREGDTGDGHGPDSSDETSYGLRYWLRIHAVGVLVAINILLSATLLLVCITRGTGAISSCQEQDSDGGVHLIGQAQIPVTMESFRFQTGVRKQYTAFFGPRNATTDAAWDSILNAGLIRITKAQADSLSAPTTWSRHDPSMYVGIVEVFHQLHCLGHLRTLIYAADPTAERMKNPGHADHCIEYLRQTLTCLADVEIAPIGWDSRLQAYGIRDDTVRQCRSFGKIHEWVLDPVRHESEDI</sequence>
<dbReference type="InterPro" id="IPR021765">
    <property type="entry name" value="UstYa-like"/>
</dbReference>
<evidence type="ECO:0000256" key="2">
    <source>
        <dbReference type="ARBA" id="ARBA00004685"/>
    </source>
</evidence>
<evidence type="ECO:0000256" key="8">
    <source>
        <dbReference type="ARBA" id="ARBA00035112"/>
    </source>
</evidence>
<proteinExistence type="inferred from homology"/>
<comment type="similarity">
    <text evidence="8">Belongs to the ustYa family.</text>
</comment>
<keyword evidence="12" id="KW-1185">Reference proteome</keyword>
<evidence type="ECO:0000256" key="4">
    <source>
        <dbReference type="ARBA" id="ARBA00022989"/>
    </source>
</evidence>
<keyword evidence="4 10" id="KW-1133">Transmembrane helix</keyword>
<gene>
    <name evidence="11" type="ORF">QBC37DRAFT_394571</name>
</gene>
<evidence type="ECO:0000256" key="7">
    <source>
        <dbReference type="ARBA" id="ARBA00023180"/>
    </source>
</evidence>
<evidence type="ECO:0000256" key="10">
    <source>
        <dbReference type="SAM" id="Phobius"/>
    </source>
</evidence>
<evidence type="ECO:0008006" key="13">
    <source>
        <dbReference type="Google" id="ProtNLM"/>
    </source>
</evidence>
<dbReference type="PANTHER" id="PTHR33365:SF4">
    <property type="entry name" value="CYCLOCHLOROTINE BIOSYNTHESIS PROTEIN O"/>
    <property type="match status" value="1"/>
</dbReference>
<dbReference type="Pfam" id="PF11807">
    <property type="entry name" value="UstYa"/>
    <property type="match status" value="1"/>
</dbReference>
<keyword evidence="5" id="KW-0843">Virulence</keyword>
<evidence type="ECO:0000313" key="12">
    <source>
        <dbReference type="Proteomes" id="UP001301769"/>
    </source>
</evidence>
<evidence type="ECO:0000256" key="1">
    <source>
        <dbReference type="ARBA" id="ARBA00004167"/>
    </source>
</evidence>
<evidence type="ECO:0000256" key="9">
    <source>
        <dbReference type="SAM" id="MobiDB-lite"/>
    </source>
</evidence>
<evidence type="ECO:0000256" key="3">
    <source>
        <dbReference type="ARBA" id="ARBA00022692"/>
    </source>
</evidence>
<dbReference type="AlphaFoldDB" id="A0AAN6YJH4"/>
<dbReference type="Proteomes" id="UP001301769">
    <property type="component" value="Unassembled WGS sequence"/>
</dbReference>
<keyword evidence="3 10" id="KW-0812">Transmembrane</keyword>
<keyword evidence="6 10" id="KW-0472">Membrane</keyword>
<name>A0AAN6YJH4_9PEZI</name>
<evidence type="ECO:0000256" key="6">
    <source>
        <dbReference type="ARBA" id="ARBA00023136"/>
    </source>
</evidence>
<accession>A0AAN6YJH4</accession>
<comment type="subcellular location">
    <subcellularLocation>
        <location evidence="1">Membrane</location>
        <topology evidence="1">Single-pass membrane protein</topology>
    </subcellularLocation>
</comment>
<organism evidence="11 12">
    <name type="scientific">Rhypophila decipiens</name>
    <dbReference type="NCBI Taxonomy" id="261697"/>
    <lineage>
        <taxon>Eukaryota</taxon>
        <taxon>Fungi</taxon>
        <taxon>Dikarya</taxon>
        <taxon>Ascomycota</taxon>
        <taxon>Pezizomycotina</taxon>
        <taxon>Sordariomycetes</taxon>
        <taxon>Sordariomycetidae</taxon>
        <taxon>Sordariales</taxon>
        <taxon>Naviculisporaceae</taxon>
        <taxon>Rhypophila</taxon>
    </lineage>
</organism>
<dbReference type="EMBL" id="MU858047">
    <property type="protein sequence ID" value="KAK4219690.1"/>
    <property type="molecule type" value="Genomic_DNA"/>
</dbReference>
<reference evidence="11" key="2">
    <citation type="submission" date="2023-05" db="EMBL/GenBank/DDBJ databases">
        <authorList>
            <consortium name="Lawrence Berkeley National Laboratory"/>
            <person name="Steindorff A."/>
            <person name="Hensen N."/>
            <person name="Bonometti L."/>
            <person name="Westerberg I."/>
            <person name="Brannstrom I.O."/>
            <person name="Guillou S."/>
            <person name="Cros-Aarteil S."/>
            <person name="Calhoun S."/>
            <person name="Haridas S."/>
            <person name="Kuo A."/>
            <person name="Mondo S."/>
            <person name="Pangilinan J."/>
            <person name="Riley R."/>
            <person name="Labutti K."/>
            <person name="Andreopoulos B."/>
            <person name="Lipzen A."/>
            <person name="Chen C."/>
            <person name="Yanf M."/>
            <person name="Daum C."/>
            <person name="Ng V."/>
            <person name="Clum A."/>
            <person name="Ohm R."/>
            <person name="Martin F."/>
            <person name="Silar P."/>
            <person name="Natvig D."/>
            <person name="Lalanne C."/>
            <person name="Gautier V."/>
            <person name="Ament-Velasquez S.L."/>
            <person name="Kruys A."/>
            <person name="Hutchinson M.I."/>
            <person name="Powell A.J."/>
            <person name="Barry K."/>
            <person name="Miller A.N."/>
            <person name="Grigoriev I.V."/>
            <person name="Debuchy R."/>
            <person name="Gladieux P."/>
            <person name="Thoren M.H."/>
            <person name="Johannesson H."/>
        </authorList>
    </citation>
    <scope>NUCLEOTIDE SEQUENCE</scope>
    <source>
        <strain evidence="11">PSN293</strain>
    </source>
</reference>
<evidence type="ECO:0000313" key="11">
    <source>
        <dbReference type="EMBL" id="KAK4219690.1"/>
    </source>
</evidence>
<keyword evidence="7" id="KW-0325">Glycoprotein</keyword>
<feature type="compositionally biased region" description="Basic and acidic residues" evidence="9">
    <location>
        <begin position="7"/>
        <end position="41"/>
    </location>
</feature>
<reference evidence="11" key="1">
    <citation type="journal article" date="2023" name="Mol. Phylogenet. Evol.">
        <title>Genome-scale phylogeny and comparative genomics of the fungal order Sordariales.</title>
        <authorList>
            <person name="Hensen N."/>
            <person name="Bonometti L."/>
            <person name="Westerberg I."/>
            <person name="Brannstrom I.O."/>
            <person name="Guillou S."/>
            <person name="Cros-Aarteil S."/>
            <person name="Calhoun S."/>
            <person name="Haridas S."/>
            <person name="Kuo A."/>
            <person name="Mondo S."/>
            <person name="Pangilinan J."/>
            <person name="Riley R."/>
            <person name="LaButti K."/>
            <person name="Andreopoulos B."/>
            <person name="Lipzen A."/>
            <person name="Chen C."/>
            <person name="Yan M."/>
            <person name="Daum C."/>
            <person name="Ng V."/>
            <person name="Clum A."/>
            <person name="Steindorff A."/>
            <person name="Ohm R.A."/>
            <person name="Martin F."/>
            <person name="Silar P."/>
            <person name="Natvig D.O."/>
            <person name="Lalanne C."/>
            <person name="Gautier V."/>
            <person name="Ament-Velasquez S.L."/>
            <person name="Kruys A."/>
            <person name="Hutchinson M.I."/>
            <person name="Powell A.J."/>
            <person name="Barry K."/>
            <person name="Miller A.N."/>
            <person name="Grigoriev I.V."/>
            <person name="Debuchy R."/>
            <person name="Gladieux P."/>
            <person name="Hiltunen Thoren M."/>
            <person name="Johannesson H."/>
        </authorList>
    </citation>
    <scope>NUCLEOTIDE SEQUENCE</scope>
    <source>
        <strain evidence="11">PSN293</strain>
    </source>
</reference>
<evidence type="ECO:0000256" key="5">
    <source>
        <dbReference type="ARBA" id="ARBA00023026"/>
    </source>
</evidence>
<feature type="region of interest" description="Disordered" evidence="9">
    <location>
        <begin position="1"/>
        <end position="43"/>
    </location>
</feature>